<accession>S0AQG2</accession>
<dbReference type="InterPro" id="IPR018163">
    <property type="entry name" value="Thr/Ala-tRNA-synth_IIc_edit"/>
</dbReference>
<dbReference type="SUPFAM" id="SSF55186">
    <property type="entry name" value="ThrRS/AlaRS common domain"/>
    <property type="match status" value="1"/>
</dbReference>
<name>S0AQG2_FERAC</name>
<dbReference type="PANTHER" id="PTHR43462">
    <property type="entry name" value="ALANYL-TRNA EDITING PROTEIN"/>
    <property type="match status" value="1"/>
</dbReference>
<evidence type="ECO:0000313" key="4">
    <source>
        <dbReference type="Proteomes" id="UP000014660"/>
    </source>
</evidence>
<organism evidence="3 4">
    <name type="scientific">Ferroplasma acidarmanus Fer1</name>
    <dbReference type="NCBI Taxonomy" id="333146"/>
    <lineage>
        <taxon>Archaea</taxon>
        <taxon>Methanobacteriati</taxon>
        <taxon>Thermoplasmatota</taxon>
        <taxon>Thermoplasmata</taxon>
        <taxon>Thermoplasmatales</taxon>
        <taxon>Ferroplasmaceae</taxon>
        <taxon>Ferroplasma</taxon>
    </lineage>
</organism>
<dbReference type="GO" id="GO:0002161">
    <property type="term" value="F:aminoacyl-tRNA deacylase activity"/>
    <property type="evidence" value="ECO:0007669"/>
    <property type="project" value="UniProtKB-ARBA"/>
</dbReference>
<gene>
    <name evidence="3" type="ORF">FACI_IFERC00001G1206</name>
</gene>
<dbReference type="GO" id="GO:0004812">
    <property type="term" value="F:aminoacyl-tRNA ligase activity"/>
    <property type="evidence" value="ECO:0007669"/>
    <property type="project" value="UniProtKB-KW"/>
</dbReference>
<dbReference type="GO" id="GO:0046872">
    <property type="term" value="F:metal ion binding"/>
    <property type="evidence" value="ECO:0007669"/>
    <property type="project" value="UniProtKB-KW"/>
</dbReference>
<dbReference type="InterPro" id="IPR051335">
    <property type="entry name" value="Alanyl-tRNA_Editing_Enzymes"/>
</dbReference>
<reference evidence="3 4" key="1">
    <citation type="journal article" date="2007" name="Proc. Natl. Acad. Sci. U.S.A.">
        <title>Genome dynamics in a natural archaeal population.</title>
        <authorList>
            <person name="Allen E.E."/>
            <person name="Tyson G.W."/>
            <person name="Whitaker R.J."/>
            <person name="Detter J.C."/>
            <person name="Richardson P.M."/>
            <person name="Banfield J.F."/>
        </authorList>
    </citation>
    <scope>NUCLEOTIDE SEQUENCE [LARGE SCALE GENOMIC DNA]</scope>
    <source>
        <strain evidence="4">fer1</strain>
    </source>
</reference>
<dbReference type="PANTHER" id="PTHR43462:SF1">
    <property type="entry name" value="ALANYL-TRNA EDITING PROTEIN AARSD1"/>
    <property type="match status" value="1"/>
</dbReference>
<dbReference type="EMBL" id="CP004145">
    <property type="protein sequence ID" value="AGO61186.1"/>
    <property type="molecule type" value="Genomic_DNA"/>
</dbReference>
<dbReference type="HOGENOM" id="CLU_004485_3_2_2"/>
<evidence type="ECO:0000313" key="3">
    <source>
        <dbReference type="EMBL" id="AGO61186.1"/>
    </source>
</evidence>
<dbReference type="InterPro" id="IPR009000">
    <property type="entry name" value="Transl_B-barrel_sf"/>
</dbReference>
<dbReference type="AlphaFoldDB" id="S0AQG2"/>
<dbReference type="Gene3D" id="3.30.980.10">
    <property type="entry name" value="Threonyl-trna Synthetase, Chain A, domain 2"/>
    <property type="match status" value="1"/>
</dbReference>
<sequence length="240" mass="27579">MCLMITEQIFLKDSYLKECEGKVLMCEFTDLTVDKTIFFPTMDGQQNDKGEIVIDGKTYGIVDVWTDGDYIHLISLDTYPENVVGKTIQQKLDWDVRSIHMRFRTAMFIISGLAYKFYNAKSRISQTYDDKAWVDLYIDNITEDIVKNITEEANKIVKQNIPIKIEYMNNNDFPREKQRMSYSTGTLPDDEELRVINIAGLPLQSDYGLYTATTSEVGEIEVASSTVKGKIDKRLTITLK</sequence>
<keyword evidence="1" id="KW-0479">Metal-binding</keyword>
<evidence type="ECO:0000256" key="1">
    <source>
        <dbReference type="ARBA" id="ARBA00022723"/>
    </source>
</evidence>
<proteinExistence type="predicted"/>
<dbReference type="SUPFAM" id="SSF50447">
    <property type="entry name" value="Translation proteins"/>
    <property type="match status" value="1"/>
</dbReference>
<dbReference type="KEGG" id="fac:FACI_IFERC01G1206"/>
<dbReference type="GO" id="GO:0000166">
    <property type="term" value="F:nucleotide binding"/>
    <property type="evidence" value="ECO:0007669"/>
    <property type="project" value="InterPro"/>
</dbReference>
<protein>
    <submittedName>
        <fullName evidence="3">Alanyl-tRNA synthetase</fullName>
    </submittedName>
</protein>
<keyword evidence="4" id="KW-1185">Reference proteome</keyword>
<dbReference type="Proteomes" id="UP000014660">
    <property type="component" value="Chromosome"/>
</dbReference>
<keyword evidence="2" id="KW-0862">Zinc</keyword>
<evidence type="ECO:0000256" key="2">
    <source>
        <dbReference type="ARBA" id="ARBA00022833"/>
    </source>
</evidence>
<keyword evidence="3" id="KW-0436">Ligase</keyword>
<keyword evidence="3" id="KW-0030">Aminoacyl-tRNA synthetase</keyword>
<dbReference type="Gene3D" id="2.40.30.130">
    <property type="match status" value="1"/>
</dbReference>